<accession>A0A3Q3XDS7</accession>
<evidence type="ECO:0000313" key="2">
    <source>
        <dbReference type="Proteomes" id="UP000261620"/>
    </source>
</evidence>
<proteinExistence type="predicted"/>
<reference evidence="1" key="2">
    <citation type="submission" date="2025-09" db="UniProtKB">
        <authorList>
            <consortium name="Ensembl"/>
        </authorList>
    </citation>
    <scope>IDENTIFICATION</scope>
</reference>
<dbReference type="Ensembl" id="ENSMMOT00000021077.1">
    <property type="protein sequence ID" value="ENSMMOP00000020731.1"/>
    <property type="gene ID" value="ENSMMOG00000015771.1"/>
</dbReference>
<dbReference type="AlphaFoldDB" id="A0A3Q3XDS7"/>
<dbReference type="Proteomes" id="UP000261620">
    <property type="component" value="Unplaced"/>
</dbReference>
<evidence type="ECO:0000313" key="1">
    <source>
        <dbReference type="Ensembl" id="ENSMMOP00000020731.1"/>
    </source>
</evidence>
<reference evidence="1" key="1">
    <citation type="submission" date="2025-08" db="UniProtKB">
        <authorList>
            <consortium name="Ensembl"/>
        </authorList>
    </citation>
    <scope>IDENTIFICATION</scope>
</reference>
<protein>
    <submittedName>
        <fullName evidence="1">Uncharacterized protein</fullName>
    </submittedName>
</protein>
<name>A0A3Q3XDS7_MOLML</name>
<organism evidence="1 2">
    <name type="scientific">Mola mola</name>
    <name type="common">Ocean sunfish</name>
    <name type="synonym">Tetraodon mola</name>
    <dbReference type="NCBI Taxonomy" id="94237"/>
    <lineage>
        <taxon>Eukaryota</taxon>
        <taxon>Metazoa</taxon>
        <taxon>Chordata</taxon>
        <taxon>Craniata</taxon>
        <taxon>Vertebrata</taxon>
        <taxon>Euteleostomi</taxon>
        <taxon>Actinopterygii</taxon>
        <taxon>Neopterygii</taxon>
        <taxon>Teleostei</taxon>
        <taxon>Neoteleostei</taxon>
        <taxon>Acanthomorphata</taxon>
        <taxon>Eupercaria</taxon>
        <taxon>Tetraodontiformes</taxon>
        <taxon>Molidae</taxon>
        <taxon>Mola</taxon>
    </lineage>
</organism>
<keyword evidence="2" id="KW-1185">Reference proteome</keyword>
<sequence>MTKTAAIAAKDFSSMWLPDIRMSKPVEVEKVGADSPLEVIFDMKLCLILLLQAQSMKINPFPLSPTLSSNKVSVMIVCLFIVSEIGIQLFF</sequence>